<evidence type="ECO:0000256" key="9">
    <source>
        <dbReference type="ARBA" id="ARBA00030717"/>
    </source>
</evidence>
<dbReference type="EMBL" id="CADCWK010000178">
    <property type="protein sequence ID" value="CAA9561522.1"/>
    <property type="molecule type" value="Genomic_DNA"/>
</dbReference>
<keyword evidence="6 12" id="KW-0658">Purine biosynthesis</keyword>
<dbReference type="UniPathway" id="UPA00074">
    <property type="reaction ID" value="UER00132"/>
</dbReference>
<dbReference type="PROSITE" id="PS00163">
    <property type="entry name" value="FUMARATE_LYASES"/>
    <property type="match status" value="1"/>
</dbReference>
<evidence type="ECO:0000256" key="1">
    <source>
        <dbReference type="ARBA" id="ARBA00004706"/>
    </source>
</evidence>
<dbReference type="GO" id="GO:0004018">
    <property type="term" value="F:N6-(1,2-dicarboxyethyl)AMP AMP-lyase (fumarate-forming) activity"/>
    <property type="evidence" value="ECO:0007669"/>
    <property type="project" value="UniProtKB-UniRule"/>
</dbReference>
<dbReference type="AlphaFoldDB" id="A0A6J4V0K8"/>
<sequence length="451" mass="49487">MIERYTRPEMGAIWGDQHKLDTWLAVEKEACEAWYRRGRIPEWAISSIRGATCSLERMREIEAETDHDVIAFLRAMGETVGDASRFIHLGLTSSDVVDTGLAIQSRDAATLITAQLDRLIEATGRLAVAHRHTLMIGRTHGIHAEPTTFGLKVAVWYDELRRHRRRLDLAAEDIATGKISGAVGTHAHVPLELEDEVCAALGLAPAPASTQVVQRDRHAAFIMALAGIGGTLEKIATEIRHLARTEVREVEEPFDAGNMGSSAMPHKRNPHASERVSGLARLLRGYAVTAMENVPLWHERDISHSSAERVIFPDSCIIVDYLLDLVIDLVERLVVYPERMARNVELTGGLVFSQRVLLALVDAGLDRTVAYKIVQRHALAAWDGGPSFREALRADAEVTAALPGDQLEGLFDPWDQLRSVDGTLARLGLLPHDDAKAPSRVDAPVAGAVKG</sequence>
<evidence type="ECO:0000256" key="8">
    <source>
        <dbReference type="ARBA" id="ARBA00024477"/>
    </source>
</evidence>
<dbReference type="Pfam" id="PF10397">
    <property type="entry name" value="ADSL_C"/>
    <property type="match status" value="1"/>
</dbReference>
<dbReference type="InterPro" id="IPR000362">
    <property type="entry name" value="Fumarate_lyase_fam"/>
</dbReference>
<dbReference type="SUPFAM" id="SSF48557">
    <property type="entry name" value="L-aspartase-like"/>
    <property type="match status" value="1"/>
</dbReference>
<dbReference type="InterPro" id="IPR004769">
    <property type="entry name" value="Pur_lyase"/>
</dbReference>
<dbReference type="PANTHER" id="PTHR43172">
    <property type="entry name" value="ADENYLOSUCCINATE LYASE"/>
    <property type="match status" value="1"/>
</dbReference>
<dbReference type="GO" id="GO:0005829">
    <property type="term" value="C:cytosol"/>
    <property type="evidence" value="ECO:0007669"/>
    <property type="project" value="TreeGrafter"/>
</dbReference>
<dbReference type="GO" id="GO:0006189">
    <property type="term" value="P:'de novo' IMP biosynthetic process"/>
    <property type="evidence" value="ECO:0007669"/>
    <property type="project" value="UniProtKB-UniPathway"/>
</dbReference>
<dbReference type="PANTHER" id="PTHR43172:SF1">
    <property type="entry name" value="ADENYLOSUCCINATE LYASE"/>
    <property type="match status" value="1"/>
</dbReference>
<dbReference type="SMART" id="SM00998">
    <property type="entry name" value="ADSL_C"/>
    <property type="match status" value="1"/>
</dbReference>
<evidence type="ECO:0000256" key="11">
    <source>
        <dbReference type="NCBIfam" id="TIGR00928"/>
    </source>
</evidence>
<evidence type="ECO:0000256" key="12">
    <source>
        <dbReference type="RuleBase" id="RU361172"/>
    </source>
</evidence>
<dbReference type="NCBIfam" id="TIGR00928">
    <property type="entry name" value="purB"/>
    <property type="match status" value="1"/>
</dbReference>
<evidence type="ECO:0000256" key="7">
    <source>
        <dbReference type="ARBA" id="ARBA00023239"/>
    </source>
</evidence>
<dbReference type="InterPro" id="IPR020557">
    <property type="entry name" value="Fumarate_lyase_CS"/>
</dbReference>
<accession>A0A6J4V0K8</accession>
<gene>
    <name evidence="14" type="ORF">AVDCRST_MAG33-1709</name>
</gene>
<dbReference type="EC" id="4.3.2.2" evidence="4 11"/>
<dbReference type="UniPathway" id="UPA00075">
    <property type="reaction ID" value="UER00336"/>
</dbReference>
<comment type="catalytic activity">
    <reaction evidence="10">
        <text>N(6)-(1,2-dicarboxyethyl)-AMP = fumarate + AMP</text>
        <dbReference type="Rhea" id="RHEA:16853"/>
        <dbReference type="ChEBI" id="CHEBI:29806"/>
        <dbReference type="ChEBI" id="CHEBI:57567"/>
        <dbReference type="ChEBI" id="CHEBI:456215"/>
        <dbReference type="EC" id="4.3.2.2"/>
    </reaction>
    <physiologicalReaction direction="left-to-right" evidence="10">
        <dbReference type="Rhea" id="RHEA:16854"/>
    </physiologicalReaction>
</comment>
<protein>
    <recommendedName>
        <fullName evidence="5 11">Adenylosuccinate lyase</fullName>
        <shortName evidence="12">ASL</shortName>
        <ecNumber evidence="4 11">4.3.2.2</ecNumber>
    </recommendedName>
    <alternativeName>
        <fullName evidence="9 12">Adenylosuccinase</fullName>
    </alternativeName>
</protein>
<dbReference type="Gene3D" id="1.10.40.30">
    <property type="entry name" value="Fumarase/aspartase (C-terminal domain)"/>
    <property type="match status" value="1"/>
</dbReference>
<dbReference type="Pfam" id="PF00206">
    <property type="entry name" value="Lyase_1"/>
    <property type="match status" value="1"/>
</dbReference>
<dbReference type="Gene3D" id="1.20.200.10">
    <property type="entry name" value="Fumarase/aspartase (Central domain)"/>
    <property type="match status" value="1"/>
</dbReference>
<dbReference type="InterPro" id="IPR024083">
    <property type="entry name" value="Fumarase/histidase_N"/>
</dbReference>
<dbReference type="CDD" id="cd01360">
    <property type="entry name" value="Adenylsuccinate_lyase_1"/>
    <property type="match status" value="1"/>
</dbReference>
<evidence type="ECO:0000256" key="4">
    <source>
        <dbReference type="ARBA" id="ARBA00012339"/>
    </source>
</evidence>
<dbReference type="Gene3D" id="1.10.275.10">
    <property type="entry name" value="Fumarase/aspartase (N-terminal domain)"/>
    <property type="match status" value="1"/>
</dbReference>
<evidence type="ECO:0000256" key="5">
    <source>
        <dbReference type="ARBA" id="ARBA00017058"/>
    </source>
</evidence>
<reference evidence="14" key="1">
    <citation type="submission" date="2020-02" db="EMBL/GenBank/DDBJ databases">
        <authorList>
            <person name="Meier V. D."/>
        </authorList>
    </citation>
    <scope>NUCLEOTIDE SEQUENCE</scope>
    <source>
        <strain evidence="14">AVDCRST_MAG33</strain>
    </source>
</reference>
<evidence type="ECO:0000256" key="10">
    <source>
        <dbReference type="ARBA" id="ARBA00049115"/>
    </source>
</evidence>
<dbReference type="InterPro" id="IPR019468">
    <property type="entry name" value="AdenyloSucc_lyase_C"/>
</dbReference>
<evidence type="ECO:0000313" key="14">
    <source>
        <dbReference type="EMBL" id="CAA9561522.1"/>
    </source>
</evidence>
<evidence type="ECO:0000259" key="13">
    <source>
        <dbReference type="SMART" id="SM00998"/>
    </source>
</evidence>
<keyword evidence="7 12" id="KW-0456">Lyase</keyword>
<dbReference type="InterPro" id="IPR022761">
    <property type="entry name" value="Fumarate_lyase_N"/>
</dbReference>
<dbReference type="PRINTS" id="PR00149">
    <property type="entry name" value="FUMRATELYASE"/>
</dbReference>
<proteinExistence type="inferred from homology"/>
<dbReference type="InterPro" id="IPR008948">
    <property type="entry name" value="L-Aspartase-like"/>
</dbReference>
<dbReference type="FunFam" id="1.20.200.10:FF:000008">
    <property type="entry name" value="Adenylosuccinate lyase"/>
    <property type="match status" value="1"/>
</dbReference>
<evidence type="ECO:0000256" key="2">
    <source>
        <dbReference type="ARBA" id="ARBA00004734"/>
    </source>
</evidence>
<evidence type="ECO:0000256" key="3">
    <source>
        <dbReference type="ARBA" id="ARBA00008273"/>
    </source>
</evidence>
<name>A0A6J4V0K8_9BACT</name>
<comment type="similarity">
    <text evidence="3 12">Belongs to the lyase 1 family. Adenylosuccinate lyase subfamily.</text>
</comment>
<dbReference type="GO" id="GO:0070626">
    <property type="term" value="F:(S)-2-(5-amino-1-(5-phospho-D-ribosyl)imidazole-4-carboxamido) succinate lyase (fumarate-forming) activity"/>
    <property type="evidence" value="ECO:0007669"/>
    <property type="project" value="TreeGrafter"/>
</dbReference>
<feature type="domain" description="Adenylosuccinate lyase C-terminal" evidence="13">
    <location>
        <begin position="348"/>
        <end position="428"/>
    </location>
</feature>
<evidence type="ECO:0000256" key="6">
    <source>
        <dbReference type="ARBA" id="ARBA00022755"/>
    </source>
</evidence>
<dbReference type="GO" id="GO:0044208">
    <property type="term" value="P:'de novo' AMP biosynthetic process"/>
    <property type="evidence" value="ECO:0007669"/>
    <property type="project" value="UniProtKB-UniPathway"/>
</dbReference>
<comment type="catalytic activity">
    <reaction evidence="8">
        <text>(2S)-2-[5-amino-1-(5-phospho-beta-D-ribosyl)imidazole-4-carboxamido]succinate = 5-amino-1-(5-phospho-beta-D-ribosyl)imidazole-4-carboxamide + fumarate</text>
        <dbReference type="Rhea" id="RHEA:23920"/>
        <dbReference type="ChEBI" id="CHEBI:29806"/>
        <dbReference type="ChEBI" id="CHEBI:58443"/>
        <dbReference type="ChEBI" id="CHEBI:58475"/>
        <dbReference type="EC" id="4.3.2.2"/>
    </reaction>
    <physiologicalReaction direction="left-to-right" evidence="8">
        <dbReference type="Rhea" id="RHEA:23921"/>
    </physiologicalReaction>
</comment>
<comment type="pathway">
    <text evidence="2 12">Purine metabolism; AMP biosynthesis via de novo pathway; AMP from IMP: step 2/2.</text>
</comment>
<dbReference type="PRINTS" id="PR00145">
    <property type="entry name" value="ARGSUCLYASE"/>
</dbReference>
<organism evidence="14">
    <name type="scientific">uncultured Thermomicrobiales bacterium</name>
    <dbReference type="NCBI Taxonomy" id="1645740"/>
    <lineage>
        <taxon>Bacteria</taxon>
        <taxon>Pseudomonadati</taxon>
        <taxon>Thermomicrobiota</taxon>
        <taxon>Thermomicrobia</taxon>
        <taxon>Thermomicrobiales</taxon>
        <taxon>environmental samples</taxon>
    </lineage>
</organism>
<comment type="pathway">
    <text evidence="1 12">Purine metabolism; IMP biosynthesis via de novo pathway; 5-amino-1-(5-phospho-D-ribosyl)imidazole-4-carboxamide from 5-amino-1-(5-phospho-D-ribosyl)imidazole-4-carboxylate: step 2/2.</text>
</comment>